<dbReference type="InterPro" id="IPR036549">
    <property type="entry name" value="CX6/COA6-like_sf"/>
</dbReference>
<reference evidence="7 8" key="1">
    <citation type="submission" date="2022-07" db="EMBL/GenBank/DDBJ databases">
        <title>Genome-wide signatures of adaptation to extreme environments.</title>
        <authorList>
            <person name="Cho C.H."/>
            <person name="Yoon H.S."/>
        </authorList>
    </citation>
    <scope>NUCLEOTIDE SEQUENCE [LARGE SCALE GENOMIC DNA]</scope>
    <source>
        <strain evidence="7 8">108.79 E11</strain>
    </source>
</reference>
<accession>A0AAV9IGX7</accession>
<evidence type="ECO:0000256" key="5">
    <source>
        <dbReference type="PIRSR" id="PIRSR000278-1"/>
    </source>
</evidence>
<evidence type="ECO:0000256" key="4">
    <source>
        <dbReference type="PIRNR" id="PIRNR000278"/>
    </source>
</evidence>
<feature type="disulfide bond" evidence="5">
    <location>
        <begin position="42"/>
        <end position="53"/>
    </location>
</feature>
<keyword evidence="3 5" id="KW-1015">Disulfide bond</keyword>
<keyword evidence="8" id="KW-1185">Reference proteome</keyword>
<dbReference type="InterPro" id="IPR048280">
    <property type="entry name" value="COX6B-like"/>
</dbReference>
<organism evidence="7 8">
    <name type="scientific">Galdieria yellowstonensis</name>
    <dbReference type="NCBI Taxonomy" id="3028027"/>
    <lineage>
        <taxon>Eukaryota</taxon>
        <taxon>Rhodophyta</taxon>
        <taxon>Bangiophyceae</taxon>
        <taxon>Galdieriales</taxon>
        <taxon>Galdieriaceae</taxon>
        <taxon>Galdieria</taxon>
    </lineage>
</organism>
<dbReference type="Pfam" id="PF02297">
    <property type="entry name" value="COX6B"/>
    <property type="match status" value="1"/>
</dbReference>
<protein>
    <recommendedName>
        <fullName evidence="4">Cytochrome c oxidase subunit</fullName>
    </recommendedName>
</protein>
<dbReference type="GO" id="GO:0045277">
    <property type="term" value="C:respiratory chain complex IV"/>
    <property type="evidence" value="ECO:0007669"/>
    <property type="project" value="InterPro"/>
</dbReference>
<dbReference type="Proteomes" id="UP001300502">
    <property type="component" value="Unassembled WGS sequence"/>
</dbReference>
<name>A0AAV9IGX7_9RHOD</name>
<dbReference type="PROSITE" id="PS51808">
    <property type="entry name" value="CHCH"/>
    <property type="match status" value="1"/>
</dbReference>
<sequence>MSEESDNEGVEIKLETAPHDPRFQTTNQAKHCWSRYIEYHACVKQKGEEDSECQKFKRWYKSLCPMEWVENWDEQRANGTFPGPV</sequence>
<dbReference type="PANTHER" id="PTHR46281">
    <property type="entry name" value="CYTOCHROME C OXIDASE SUBUNIT 6B"/>
    <property type="match status" value="1"/>
</dbReference>
<evidence type="ECO:0000256" key="2">
    <source>
        <dbReference type="ARBA" id="ARBA00023128"/>
    </source>
</evidence>
<dbReference type="FunFam" id="1.10.10.140:FF:000001">
    <property type="entry name" value="Cytochrome c oxidase subunit 6B1"/>
    <property type="match status" value="1"/>
</dbReference>
<evidence type="ECO:0000313" key="7">
    <source>
        <dbReference type="EMBL" id="KAK4526607.1"/>
    </source>
</evidence>
<dbReference type="SUPFAM" id="SSF47694">
    <property type="entry name" value="Cytochrome c oxidase subunit h"/>
    <property type="match status" value="1"/>
</dbReference>
<comment type="similarity">
    <text evidence="4">Belongs to the cytochrome c oxidase subunit 6B.</text>
</comment>
<dbReference type="AlphaFoldDB" id="A0AAV9IGX7"/>
<dbReference type="CDD" id="cd00926">
    <property type="entry name" value="Cyt_c_Oxidase_VIb"/>
    <property type="match status" value="1"/>
</dbReference>
<evidence type="ECO:0000256" key="3">
    <source>
        <dbReference type="ARBA" id="ARBA00023157"/>
    </source>
</evidence>
<comment type="caution">
    <text evidence="7">The sequence shown here is derived from an EMBL/GenBank/DDBJ whole genome shotgun (WGS) entry which is preliminary data.</text>
</comment>
<dbReference type="EMBL" id="JANCYU010000042">
    <property type="protein sequence ID" value="KAK4526607.1"/>
    <property type="molecule type" value="Genomic_DNA"/>
</dbReference>
<feature type="disulfide bond" evidence="5">
    <location>
        <begin position="32"/>
        <end position="64"/>
    </location>
</feature>
<proteinExistence type="inferred from homology"/>
<keyword evidence="2 4" id="KW-0496">Mitochondrion</keyword>
<evidence type="ECO:0000256" key="1">
    <source>
        <dbReference type="ARBA" id="ARBA00004173"/>
    </source>
</evidence>
<dbReference type="InterPro" id="IPR003213">
    <property type="entry name" value="Cyt_c_oxidase_su6B"/>
</dbReference>
<comment type="function">
    <text evidence="4">Component of the cytochrome c oxidase, the last enzyme in the mitochondrial electron transport chain which drives oxidative phosphorylation.</text>
</comment>
<dbReference type="GO" id="GO:0005739">
    <property type="term" value="C:mitochondrion"/>
    <property type="evidence" value="ECO:0007669"/>
    <property type="project" value="UniProtKB-SubCell"/>
</dbReference>
<feature type="region of interest" description="Disordered" evidence="6">
    <location>
        <begin position="1"/>
        <end position="22"/>
    </location>
</feature>
<dbReference type="PIRSF" id="PIRSF000278">
    <property type="entry name" value="Cyt_c_oxidase_6B"/>
    <property type="match status" value="1"/>
</dbReference>
<dbReference type="Gene3D" id="1.10.10.140">
    <property type="entry name" value="Cytochrome c oxidase, subunit VIb"/>
    <property type="match status" value="1"/>
</dbReference>
<feature type="compositionally biased region" description="Basic and acidic residues" evidence="6">
    <location>
        <begin position="10"/>
        <end position="22"/>
    </location>
</feature>
<comment type="subcellular location">
    <subcellularLocation>
        <location evidence="1">Mitochondrion</location>
    </subcellularLocation>
</comment>
<evidence type="ECO:0000313" key="8">
    <source>
        <dbReference type="Proteomes" id="UP001300502"/>
    </source>
</evidence>
<gene>
    <name evidence="7" type="ORF">GAYE_SCF26G4523</name>
</gene>
<dbReference type="PANTHER" id="PTHR46281:SF8">
    <property type="entry name" value="CYTOCHROME C OXIDASE SUBUNIT 12, MITOCHONDRIAL"/>
    <property type="match status" value="1"/>
</dbReference>
<evidence type="ECO:0000256" key="6">
    <source>
        <dbReference type="SAM" id="MobiDB-lite"/>
    </source>
</evidence>